<keyword evidence="2" id="KW-1185">Reference proteome</keyword>
<comment type="caution">
    <text evidence="1">The sequence shown here is derived from an EMBL/GenBank/DDBJ whole genome shotgun (WGS) entry which is preliminary data.</text>
</comment>
<organism evidence="1 2">
    <name type="scientific">Bifidobacterium miconis</name>
    <dbReference type="NCBI Taxonomy" id="2834435"/>
    <lineage>
        <taxon>Bacteria</taxon>
        <taxon>Bacillati</taxon>
        <taxon>Actinomycetota</taxon>
        <taxon>Actinomycetes</taxon>
        <taxon>Bifidobacteriales</taxon>
        <taxon>Bifidobacteriaceae</taxon>
        <taxon>Bifidobacterium</taxon>
    </lineage>
</organism>
<proteinExistence type="predicted"/>
<sequence>MIEKVNETARLGIESSAFDGRVLLGLDRLGLNPVSQRHVASGSRAGVWLIGCEPADETARYCRDCGAMGRVRSSWRRRFAHTPVGRHAVHLMVRVRRYECVACACSWTDDLTRIADEGRRLTDAAVWWAAAEVVLKSKSVLACARDLHCSWGALNRAVLEKGMDVLVADPRRLDGVESIGGDEHVWRHILTGSRYVTVFVDLAPLSVFCDLGLGRFVVSFGPFERLVLGRLSVGRSCRWLLWFIA</sequence>
<protein>
    <submittedName>
        <fullName evidence="1">Transposase family protein</fullName>
    </submittedName>
</protein>
<accession>A0ABS6WF97</accession>
<dbReference type="RefSeq" id="WP_219058796.1">
    <property type="nucleotide sequence ID" value="NZ_JAHBBH010000017.1"/>
</dbReference>
<reference evidence="1 2" key="1">
    <citation type="submission" date="2021-05" db="EMBL/GenBank/DDBJ databases">
        <title>Phylogenetic classification of ten novel species belonging to the genus Bifidobacterium comprising B. colchicus sp. nov., B. abeli sp. nov., B. bicoloris sp. nov., B. guerezis sp. nov., B. rosaliae sp. nov., B. santillanensis sp. nov., B. argentati sp. nov., B. amazzoni sp. nov., B. pluviali sp. nov., and B. pinnaculum sp. nov.</title>
        <authorList>
            <person name="Lugli G.A."/>
            <person name="Ruiz Garcia L."/>
            <person name="Margolles A."/>
            <person name="Ventura M."/>
        </authorList>
    </citation>
    <scope>NUCLEOTIDE SEQUENCE [LARGE SCALE GENOMIC DNA]</scope>
    <source>
        <strain evidence="1 2">82T10</strain>
    </source>
</reference>
<evidence type="ECO:0000313" key="2">
    <source>
        <dbReference type="Proteomes" id="UP000700815"/>
    </source>
</evidence>
<name>A0ABS6WF97_9BIFI</name>
<dbReference type="Proteomes" id="UP000700815">
    <property type="component" value="Unassembled WGS sequence"/>
</dbReference>
<gene>
    <name evidence="1" type="ORF">KIH79_07190</name>
</gene>
<evidence type="ECO:0000313" key="1">
    <source>
        <dbReference type="EMBL" id="MBW3092731.1"/>
    </source>
</evidence>
<dbReference type="EMBL" id="JAHBBH010000017">
    <property type="protein sequence ID" value="MBW3092731.1"/>
    <property type="molecule type" value="Genomic_DNA"/>
</dbReference>